<dbReference type="InterPro" id="IPR017927">
    <property type="entry name" value="FAD-bd_FR_type"/>
</dbReference>
<dbReference type="PANTHER" id="PTHR11972:SF153">
    <property type="entry name" value="SUPEROXIDE-GENERATING NADPH OXIDASE HEAVY CHAIN SUBUNIT A"/>
    <property type="match status" value="1"/>
</dbReference>
<feature type="transmembrane region" description="Helical" evidence="2">
    <location>
        <begin position="560"/>
        <end position="580"/>
    </location>
</feature>
<feature type="transmembrane region" description="Helical" evidence="2">
    <location>
        <begin position="176"/>
        <end position="198"/>
    </location>
</feature>
<organism evidence="4 5">
    <name type="scientific">Rotaria socialis</name>
    <dbReference type="NCBI Taxonomy" id="392032"/>
    <lineage>
        <taxon>Eukaryota</taxon>
        <taxon>Metazoa</taxon>
        <taxon>Spiralia</taxon>
        <taxon>Gnathifera</taxon>
        <taxon>Rotifera</taxon>
        <taxon>Eurotatoria</taxon>
        <taxon>Bdelloidea</taxon>
        <taxon>Philodinida</taxon>
        <taxon>Philodinidae</taxon>
        <taxon>Rotaria</taxon>
    </lineage>
</organism>
<sequence length="885" mass="101990">MFTISRQAITNEDDDEDDSIAPYHEREAFKSLWDALRWKHVRKRVPLCFKRTLHNRYMLANLVYLSYTIALLVIDFHPSFNATSSDISTSTGLSNDARSMLDQPVIINMHANRLYIALAGVNILVAFLYVWAWRDRSWFDVVLIPEYLNHVQAVLYLWSSLWYAKQKTIGDYYAIAVHRIELLASCVELCTSVGWMISWYMTYARALGRGFTFDDPDTMGYLTTTTNTLLYFVYNIQMNIHPEQYGSSQLYIYADILGFVGSIYYIFAALRDDKWLWFLPLAGQYGVAAGSVHVETKALPKYGRSNENDASYCSYQSIMVTYQGSSVTIIDEKDSTSPIYEFESFTSITKALQWKHVRVRAPICLRKLLGSRYMLANLVYLIYSIGILIINLHPSFNEKPIDTSQVLSKNLDSPVNINPDVNGYYIGLGVLHLLSASLYLWAWRDRSWFDIVMIPEYLNHIEAGLYLWSAFWYSRQDILGGYYTLAVHKIELVATIIELIASFGWIMSWYMTYTRTLGRGFTLDDPDTIAYLTTTISSLVYVVYNIQINLYPEEYGTNMLYKYSDVLYFIGAWYYIFAGLRDENCFWFLPLAGQYGVAAGRIRVETKELPKYGKSPIFITDLFNVLNEYSSLIAAFNLPCLQSPQSQINPLDKITSSTIGVAAMLDTGAGIFKNTIQIYVHHSIDNGDTTCRHESQVIEIRFRKKSMSTPQPGQYIYFKCFSIAKFEWHPFTGISAAEENCISVHIRIVGNWTSELAKKFEYYPQSIFRLSLDGPYGSPADDVFNYDSVVLIDAGIGVTPYAAILKHVRSSQENHIRLRRVYFYWIYNTTSCYEWFAQILQELERELGSHTNFLTYNIYLTQWTMIQARAVVKYDTDQCDIRTGL</sequence>
<keyword evidence="2" id="KW-0812">Transmembrane</keyword>
<dbReference type="Gene3D" id="3.40.50.80">
    <property type="entry name" value="Nucleotide-binding domain of ferredoxin-NADP reductase (FNR) module"/>
    <property type="match status" value="1"/>
</dbReference>
<dbReference type="InterPro" id="IPR017938">
    <property type="entry name" value="Riboflavin_synthase-like_b-brl"/>
</dbReference>
<dbReference type="SUPFAM" id="SSF63380">
    <property type="entry name" value="Riboflavin synthase domain-like"/>
    <property type="match status" value="1"/>
</dbReference>
<dbReference type="EMBL" id="CAJOBS010000943">
    <property type="protein sequence ID" value="CAF4664291.1"/>
    <property type="molecule type" value="Genomic_DNA"/>
</dbReference>
<dbReference type="Proteomes" id="UP000663838">
    <property type="component" value="Unassembled WGS sequence"/>
</dbReference>
<dbReference type="InterPro" id="IPR013121">
    <property type="entry name" value="Fe_red_NAD-bd_6"/>
</dbReference>
<feature type="transmembrane region" description="Helical" evidence="2">
    <location>
        <begin position="530"/>
        <end position="548"/>
    </location>
</feature>
<dbReference type="SUPFAM" id="SSF52343">
    <property type="entry name" value="Ferredoxin reductase-like, C-terminal NADP-linked domain"/>
    <property type="match status" value="1"/>
</dbReference>
<dbReference type="GO" id="GO:0016175">
    <property type="term" value="F:superoxide-generating NAD(P)H oxidase activity"/>
    <property type="evidence" value="ECO:0007669"/>
    <property type="project" value="TreeGrafter"/>
</dbReference>
<feature type="domain" description="FAD-binding FR-type" evidence="3">
    <location>
        <begin position="673"/>
        <end position="782"/>
    </location>
</feature>
<dbReference type="CDD" id="cd06186">
    <property type="entry name" value="NOX_Duox_like_FAD_NADP"/>
    <property type="match status" value="1"/>
</dbReference>
<reference evidence="4" key="1">
    <citation type="submission" date="2021-02" db="EMBL/GenBank/DDBJ databases">
        <authorList>
            <person name="Nowell W R."/>
        </authorList>
    </citation>
    <scope>NUCLEOTIDE SEQUENCE</scope>
</reference>
<dbReference type="InterPro" id="IPR050369">
    <property type="entry name" value="RBOH/FRE"/>
</dbReference>
<dbReference type="Pfam" id="PF08030">
    <property type="entry name" value="NAD_binding_6"/>
    <property type="match status" value="1"/>
</dbReference>
<comment type="caution">
    <text evidence="4">The sequence shown here is derived from an EMBL/GenBank/DDBJ whole genome shotgun (WGS) entry which is preliminary data.</text>
</comment>
<keyword evidence="2" id="KW-1133">Transmembrane helix</keyword>
<feature type="transmembrane region" description="Helical" evidence="2">
    <location>
        <begin position="423"/>
        <end position="443"/>
    </location>
</feature>
<evidence type="ECO:0000256" key="1">
    <source>
        <dbReference type="ARBA" id="ARBA00023002"/>
    </source>
</evidence>
<dbReference type="PROSITE" id="PS51384">
    <property type="entry name" value="FAD_FR"/>
    <property type="match status" value="1"/>
</dbReference>
<keyword evidence="2" id="KW-0472">Membrane</keyword>
<dbReference type="AlphaFoldDB" id="A0A821G9C7"/>
<dbReference type="GO" id="GO:0006952">
    <property type="term" value="P:defense response"/>
    <property type="evidence" value="ECO:0007669"/>
    <property type="project" value="TreeGrafter"/>
</dbReference>
<dbReference type="PANTHER" id="PTHR11972">
    <property type="entry name" value="NADPH OXIDASE"/>
    <property type="match status" value="1"/>
</dbReference>
<feature type="transmembrane region" description="Helical" evidence="2">
    <location>
        <begin position="57"/>
        <end position="74"/>
    </location>
</feature>
<name>A0A821G9C7_9BILA</name>
<evidence type="ECO:0000259" key="3">
    <source>
        <dbReference type="PROSITE" id="PS51384"/>
    </source>
</evidence>
<evidence type="ECO:0000313" key="5">
    <source>
        <dbReference type="Proteomes" id="UP000663838"/>
    </source>
</evidence>
<gene>
    <name evidence="4" type="ORF">TOA249_LOCUS14881</name>
</gene>
<feature type="transmembrane region" description="Helical" evidence="2">
    <location>
        <begin position="114"/>
        <end position="132"/>
    </location>
</feature>
<evidence type="ECO:0000313" key="4">
    <source>
        <dbReference type="EMBL" id="CAF4664291.1"/>
    </source>
</evidence>
<dbReference type="InterPro" id="IPR013112">
    <property type="entry name" value="FAD-bd_8"/>
</dbReference>
<keyword evidence="1" id="KW-0560">Oxidoreductase</keyword>
<evidence type="ECO:0000256" key="2">
    <source>
        <dbReference type="SAM" id="Phobius"/>
    </source>
</evidence>
<dbReference type="InterPro" id="IPR039261">
    <property type="entry name" value="FNR_nucleotide-bd"/>
</dbReference>
<dbReference type="GO" id="GO:0042554">
    <property type="term" value="P:superoxide anion generation"/>
    <property type="evidence" value="ECO:0007669"/>
    <property type="project" value="TreeGrafter"/>
</dbReference>
<accession>A0A821G9C7</accession>
<feature type="transmembrane region" description="Helical" evidence="2">
    <location>
        <begin position="275"/>
        <end position="294"/>
    </location>
</feature>
<proteinExistence type="predicted"/>
<dbReference type="Pfam" id="PF08022">
    <property type="entry name" value="FAD_binding_8"/>
    <property type="match status" value="1"/>
</dbReference>
<feature type="transmembrane region" description="Helical" evidence="2">
    <location>
        <begin position="373"/>
        <end position="392"/>
    </location>
</feature>
<protein>
    <recommendedName>
        <fullName evidence="3">FAD-binding FR-type domain-containing protein</fullName>
    </recommendedName>
</protein>
<feature type="transmembrane region" description="Helical" evidence="2">
    <location>
        <begin position="492"/>
        <end position="510"/>
    </location>
</feature>
<feature type="transmembrane region" description="Helical" evidence="2">
    <location>
        <begin position="250"/>
        <end position="269"/>
    </location>
</feature>
<dbReference type="GO" id="GO:0043020">
    <property type="term" value="C:NADPH oxidase complex"/>
    <property type="evidence" value="ECO:0007669"/>
    <property type="project" value="TreeGrafter"/>
</dbReference>
<feature type="transmembrane region" description="Helical" evidence="2">
    <location>
        <begin position="218"/>
        <end position="238"/>
    </location>
</feature>